<dbReference type="RefSeq" id="WP_012094742.1">
    <property type="nucleotide sequence ID" value="NZ_CP024101.1"/>
</dbReference>
<evidence type="ECO:0000313" key="2">
    <source>
        <dbReference type="Proteomes" id="UP000242164"/>
    </source>
</evidence>
<protein>
    <submittedName>
        <fullName evidence="1">Uncharacterized protein</fullName>
    </submittedName>
</protein>
<evidence type="ECO:0000313" key="1">
    <source>
        <dbReference type="EMBL" id="SCL95717.1"/>
    </source>
</evidence>
<dbReference type="AlphaFoldDB" id="A0AAX2CIR1"/>
<gene>
    <name evidence="1" type="ORF">BCB44BAC_02618</name>
</gene>
<organism evidence="1 2">
    <name type="scientific">Bacillus cytotoxicus</name>
    <dbReference type="NCBI Taxonomy" id="580165"/>
    <lineage>
        <taxon>Bacteria</taxon>
        <taxon>Bacillati</taxon>
        <taxon>Bacillota</taxon>
        <taxon>Bacilli</taxon>
        <taxon>Bacillales</taxon>
        <taxon>Bacillaceae</taxon>
        <taxon>Bacillus</taxon>
        <taxon>Bacillus cereus group</taxon>
    </lineage>
</organism>
<comment type="caution">
    <text evidence="1">The sequence shown here is derived from an EMBL/GenBank/DDBJ whole genome shotgun (WGS) entry which is preliminary data.</text>
</comment>
<accession>A0AAX2CIR1</accession>
<sequence length="135" mass="15922">MNWIKKVSVNPLNEKSFEMSPANSNDELRIQSVHLEREYNNISILAQLFMANHILYDVPTLLSAIPITSPQINEIANHFNKFQKIYVNNQLKRIQFQELKSFSKNQFKDMLKNNAIHPIVQELYFLTEKESIEDR</sequence>
<name>A0AAX2CIR1_9BACI</name>
<reference evidence="1 2" key="1">
    <citation type="submission" date="2016-08" db="EMBL/GenBank/DDBJ databases">
        <authorList>
            <person name="Loux V."/>
            <person name="Rue O."/>
        </authorList>
    </citation>
    <scope>NUCLEOTIDE SEQUENCE [LARGE SCALE GENOMIC DNA]</scope>
    <source>
        <strain evidence="1 2">AFSSA_08CEB44bac</strain>
    </source>
</reference>
<dbReference type="Proteomes" id="UP000242164">
    <property type="component" value="Unassembled WGS sequence"/>
</dbReference>
<proteinExistence type="predicted"/>
<dbReference type="EMBL" id="FMIK01000034">
    <property type="protein sequence ID" value="SCL95717.1"/>
    <property type="molecule type" value="Genomic_DNA"/>
</dbReference>
<dbReference type="GeneID" id="33897571"/>